<evidence type="ECO:0000256" key="5">
    <source>
        <dbReference type="ARBA" id="ARBA00022840"/>
    </source>
</evidence>
<dbReference type="PANTHER" id="PTHR43166:SF30">
    <property type="entry name" value="METHIONINE IMPORT ATP-BINDING PROTEIN METN"/>
    <property type="match status" value="1"/>
</dbReference>
<evidence type="ECO:0000256" key="3">
    <source>
        <dbReference type="ARBA" id="ARBA00022475"/>
    </source>
</evidence>
<dbReference type="SUPFAM" id="SSF52540">
    <property type="entry name" value="P-loop containing nucleoside triphosphate hydrolases"/>
    <property type="match status" value="1"/>
</dbReference>
<keyword evidence="3" id="KW-1003">Cell membrane</keyword>
<organism evidence="12 13">
    <name type="scientific">Cutibacterium porci</name>
    <dbReference type="NCBI Taxonomy" id="2605781"/>
    <lineage>
        <taxon>Bacteria</taxon>
        <taxon>Bacillati</taxon>
        <taxon>Actinomycetota</taxon>
        <taxon>Actinomycetes</taxon>
        <taxon>Propionibacteriales</taxon>
        <taxon>Propionibacteriaceae</taxon>
        <taxon>Cutibacterium</taxon>
    </lineage>
</organism>
<dbReference type="EMBL" id="VUMG01000003">
    <property type="protein sequence ID" value="MSS46015.1"/>
    <property type="molecule type" value="Genomic_DNA"/>
</dbReference>
<keyword evidence="8" id="KW-0472">Membrane</keyword>
<keyword evidence="6" id="KW-1278">Translocase</keyword>
<evidence type="ECO:0000256" key="9">
    <source>
        <dbReference type="ARBA" id="ARBA00054718"/>
    </source>
</evidence>
<evidence type="ECO:0000256" key="1">
    <source>
        <dbReference type="ARBA" id="ARBA00005417"/>
    </source>
</evidence>
<dbReference type="Gene3D" id="3.40.50.300">
    <property type="entry name" value="P-loop containing nucleotide triphosphate hydrolases"/>
    <property type="match status" value="1"/>
</dbReference>
<dbReference type="FunFam" id="3.40.50.300:FF:000056">
    <property type="entry name" value="Cell division ATP-binding protein FtsE"/>
    <property type="match status" value="1"/>
</dbReference>
<feature type="domain" description="ABC transporter" evidence="11">
    <location>
        <begin position="17"/>
        <end position="256"/>
    </location>
</feature>
<dbReference type="InterPro" id="IPR003593">
    <property type="entry name" value="AAA+_ATPase"/>
</dbReference>
<proteinExistence type="inferred from homology"/>
<dbReference type="Pfam" id="PF00005">
    <property type="entry name" value="ABC_tran"/>
    <property type="match status" value="1"/>
</dbReference>
<dbReference type="InterPro" id="IPR017871">
    <property type="entry name" value="ABC_transporter-like_CS"/>
</dbReference>
<gene>
    <name evidence="12" type="ORF">FYJ43_08180</name>
</gene>
<dbReference type="InterPro" id="IPR027417">
    <property type="entry name" value="P-loop_NTPase"/>
</dbReference>
<dbReference type="PROSITE" id="PS50893">
    <property type="entry name" value="ABC_TRANSPORTER_2"/>
    <property type="match status" value="1"/>
</dbReference>
<evidence type="ECO:0000256" key="8">
    <source>
        <dbReference type="ARBA" id="ARBA00023136"/>
    </source>
</evidence>
<dbReference type="GO" id="GO:0016887">
    <property type="term" value="F:ATP hydrolysis activity"/>
    <property type="evidence" value="ECO:0007669"/>
    <property type="project" value="InterPro"/>
</dbReference>
<dbReference type="PANTHER" id="PTHR43166">
    <property type="entry name" value="AMINO ACID IMPORT ATP-BINDING PROTEIN"/>
    <property type="match status" value="1"/>
</dbReference>
<dbReference type="GO" id="GO:0005886">
    <property type="term" value="C:plasma membrane"/>
    <property type="evidence" value="ECO:0007669"/>
    <property type="project" value="UniProtKB-ARBA"/>
</dbReference>
<dbReference type="GO" id="GO:0006865">
    <property type="term" value="P:amino acid transport"/>
    <property type="evidence" value="ECO:0007669"/>
    <property type="project" value="UniProtKB-KW"/>
</dbReference>
<evidence type="ECO:0000256" key="6">
    <source>
        <dbReference type="ARBA" id="ARBA00022967"/>
    </source>
</evidence>
<dbReference type="SMART" id="SM00382">
    <property type="entry name" value="AAA"/>
    <property type="match status" value="1"/>
</dbReference>
<dbReference type="InterPro" id="IPR041701">
    <property type="entry name" value="MetN_ABC"/>
</dbReference>
<dbReference type="Pfam" id="PF09383">
    <property type="entry name" value="NIL"/>
    <property type="match status" value="1"/>
</dbReference>
<dbReference type="InterPro" id="IPR003439">
    <property type="entry name" value="ABC_transporter-like_ATP-bd"/>
</dbReference>
<dbReference type="RefSeq" id="WP_154563792.1">
    <property type="nucleotide sequence ID" value="NZ_VUMG01000003.1"/>
</dbReference>
<comment type="subunit">
    <text evidence="10">Homodimer. Forms a membrane-associated complex with FtsX.</text>
</comment>
<evidence type="ECO:0000256" key="4">
    <source>
        <dbReference type="ARBA" id="ARBA00022741"/>
    </source>
</evidence>
<keyword evidence="4" id="KW-0547">Nucleotide-binding</keyword>
<evidence type="ECO:0000313" key="13">
    <source>
        <dbReference type="Proteomes" id="UP000466104"/>
    </source>
</evidence>
<dbReference type="PROSITE" id="PS00211">
    <property type="entry name" value="ABC_TRANSPORTER_1"/>
    <property type="match status" value="1"/>
</dbReference>
<dbReference type="InterPro" id="IPR018449">
    <property type="entry name" value="NIL_domain"/>
</dbReference>
<keyword evidence="5 12" id="KW-0067">ATP-binding</keyword>
<dbReference type="AlphaFoldDB" id="A0A7K0J7S9"/>
<protein>
    <submittedName>
        <fullName evidence="12">Methionine ABC transporter ATP-binding protein</fullName>
    </submittedName>
</protein>
<accession>A0A7K0J7S9</accession>
<comment type="caution">
    <text evidence="12">The sequence shown here is derived from an EMBL/GenBank/DDBJ whole genome shotgun (WGS) entry which is preliminary data.</text>
</comment>
<dbReference type="GO" id="GO:0005524">
    <property type="term" value="F:ATP binding"/>
    <property type="evidence" value="ECO:0007669"/>
    <property type="project" value="UniProtKB-KW"/>
</dbReference>
<dbReference type="Proteomes" id="UP000466104">
    <property type="component" value="Unassembled WGS sequence"/>
</dbReference>
<evidence type="ECO:0000256" key="10">
    <source>
        <dbReference type="ARBA" id="ARBA00063837"/>
    </source>
</evidence>
<evidence type="ECO:0000313" key="12">
    <source>
        <dbReference type="EMBL" id="MSS46015.1"/>
    </source>
</evidence>
<name>A0A7K0J7S9_9ACTN</name>
<reference evidence="12 13" key="1">
    <citation type="submission" date="2019-08" db="EMBL/GenBank/DDBJ databases">
        <title>In-depth cultivation of the pig gut microbiome towards novel bacterial diversity and tailored functional studies.</title>
        <authorList>
            <person name="Wylensek D."/>
            <person name="Hitch T.C.A."/>
            <person name="Clavel T."/>
        </authorList>
    </citation>
    <scope>NUCLEOTIDE SEQUENCE [LARGE SCALE GENOMIC DNA]</scope>
    <source>
        <strain evidence="12 13">WCA-380-WT-3A</strain>
    </source>
</reference>
<evidence type="ECO:0000259" key="11">
    <source>
        <dbReference type="PROSITE" id="PS50893"/>
    </source>
</evidence>
<keyword evidence="2" id="KW-0813">Transport</keyword>
<keyword evidence="7" id="KW-0029">Amino-acid transport</keyword>
<comment type="function">
    <text evidence="9">Part of the ABC transporter FtsEX involved in cellular division. Has ATPase activity.</text>
</comment>
<dbReference type="InterPro" id="IPR050086">
    <property type="entry name" value="MetN_ABC_transporter-like"/>
</dbReference>
<comment type="similarity">
    <text evidence="1">Belongs to the ABC transporter superfamily.</text>
</comment>
<dbReference type="Gene3D" id="3.30.70.260">
    <property type="match status" value="1"/>
</dbReference>
<evidence type="ECO:0000256" key="2">
    <source>
        <dbReference type="ARBA" id="ARBA00022448"/>
    </source>
</evidence>
<sequence length="366" mass="39014">MATDITQSAPPQCLDHIVFDHVTKEFHTRSGIVRALDDVTLTIKRGSISAVIGHSGAGKSTLVRLINGLETPTKGRILVDGTDVAQLSDKAMRPLRADIGMIFQQFNLFGSRTIYDNVAYPLKLARWKKADEKKRVTDLLSFVGLTSKAWDHPDQLSGGQKQRVGIARALATRPSILLADESTSALDPETTADVLSLLERVNSELGVTVVVITHEMEVVRSIAQQVSVLEAGHLVESGSARQVFAHPKSETTQHFLATIIGQHPSGEEQARLQAENPGARLVDVSSVASDAFGEALARIGSTGVTFQIVHGGVIEVHDGSLGNYTVALSGPDQAVEQAAHILNDVSHSAAPAAPATTPAILEEARS</sequence>
<dbReference type="CDD" id="cd03258">
    <property type="entry name" value="ABC_MetN_methionine_transporter"/>
    <property type="match status" value="1"/>
</dbReference>
<evidence type="ECO:0000256" key="7">
    <source>
        <dbReference type="ARBA" id="ARBA00022970"/>
    </source>
</evidence>
<keyword evidence="13" id="KW-1185">Reference proteome</keyword>